<gene>
    <name evidence="2" type="ORF">Phou_099800</name>
</gene>
<protein>
    <submittedName>
        <fullName evidence="2">Uncharacterized protein</fullName>
    </submittedName>
</protein>
<keyword evidence="3" id="KW-1185">Reference proteome</keyword>
<evidence type="ECO:0000256" key="1">
    <source>
        <dbReference type="SAM" id="MobiDB-lite"/>
    </source>
</evidence>
<evidence type="ECO:0000313" key="3">
    <source>
        <dbReference type="Proteomes" id="UP000482800"/>
    </source>
</evidence>
<dbReference type="AlphaFoldDB" id="A0A6V8KQX6"/>
<reference evidence="2 3" key="2">
    <citation type="submission" date="2020-03" db="EMBL/GenBank/DDBJ databases">
        <authorList>
            <person name="Ichikawa N."/>
            <person name="Kimura A."/>
            <person name="Kitahashi Y."/>
            <person name="Uohara A."/>
        </authorList>
    </citation>
    <scope>NUCLEOTIDE SEQUENCE [LARGE SCALE GENOMIC DNA]</scope>
    <source>
        <strain evidence="2 3">NBRC 108639</strain>
    </source>
</reference>
<sequence>MLNPRLGPHLLDKVNSRGRRIHTCWERPACSARPRRFGERGTGELAATLVPLGDLLAFGRPHGELCRPRRRLLARRRGTLGPGAVLSPTSTKRNRPSSSSARARYRIHAAGVRESVVWD</sequence>
<evidence type="ECO:0000313" key="2">
    <source>
        <dbReference type="EMBL" id="GFJ85800.1"/>
    </source>
</evidence>
<organism evidence="2 3">
    <name type="scientific">Phytohabitans houttuyneae</name>
    <dbReference type="NCBI Taxonomy" id="1076126"/>
    <lineage>
        <taxon>Bacteria</taxon>
        <taxon>Bacillati</taxon>
        <taxon>Actinomycetota</taxon>
        <taxon>Actinomycetes</taxon>
        <taxon>Micromonosporales</taxon>
        <taxon>Micromonosporaceae</taxon>
    </lineage>
</organism>
<dbReference type="Proteomes" id="UP000482800">
    <property type="component" value="Unassembled WGS sequence"/>
</dbReference>
<proteinExistence type="predicted"/>
<dbReference type="EMBL" id="BLPF01000004">
    <property type="protein sequence ID" value="GFJ85800.1"/>
    <property type="molecule type" value="Genomic_DNA"/>
</dbReference>
<reference evidence="2 3" key="1">
    <citation type="submission" date="2020-03" db="EMBL/GenBank/DDBJ databases">
        <title>Whole genome shotgun sequence of Phytohabitans houttuyneae NBRC 108639.</title>
        <authorList>
            <person name="Komaki H."/>
            <person name="Tamura T."/>
        </authorList>
    </citation>
    <scope>NUCLEOTIDE SEQUENCE [LARGE SCALE GENOMIC DNA]</scope>
    <source>
        <strain evidence="2 3">NBRC 108639</strain>
    </source>
</reference>
<accession>A0A6V8KQX6</accession>
<name>A0A6V8KQX6_9ACTN</name>
<feature type="region of interest" description="Disordered" evidence="1">
    <location>
        <begin position="77"/>
        <end position="102"/>
    </location>
</feature>
<comment type="caution">
    <text evidence="2">The sequence shown here is derived from an EMBL/GenBank/DDBJ whole genome shotgun (WGS) entry which is preliminary data.</text>
</comment>